<dbReference type="InterPro" id="IPR011010">
    <property type="entry name" value="DNA_brk_join_enz"/>
</dbReference>
<dbReference type="AlphaFoldDB" id="A0A2K3UTD5"/>
<dbReference type="SUPFAM" id="SSF56349">
    <property type="entry name" value="DNA breaking-rejoining enzymes"/>
    <property type="match status" value="1"/>
</dbReference>
<comment type="caution">
    <text evidence="3">The sequence shown here is derived from an EMBL/GenBank/DDBJ whole genome shotgun (WGS) entry which is preliminary data.</text>
</comment>
<keyword evidence="4" id="KW-1185">Reference proteome</keyword>
<evidence type="ECO:0000256" key="1">
    <source>
        <dbReference type="ARBA" id="ARBA00023125"/>
    </source>
</evidence>
<feature type="region of interest" description="Disordered" evidence="2">
    <location>
        <begin position="100"/>
        <end position="121"/>
    </location>
</feature>
<feature type="compositionally biased region" description="Basic and acidic residues" evidence="2">
    <location>
        <begin position="105"/>
        <end position="116"/>
    </location>
</feature>
<dbReference type="GO" id="GO:0003677">
    <property type="term" value="F:DNA binding"/>
    <property type="evidence" value="ECO:0007669"/>
    <property type="project" value="UniProtKB-KW"/>
</dbReference>
<dbReference type="EMBL" id="PPPD01000002">
    <property type="protein sequence ID" value="PNY79802.1"/>
    <property type="molecule type" value="Genomic_DNA"/>
</dbReference>
<name>A0A2K3UTD5_9DEIO</name>
<evidence type="ECO:0008006" key="5">
    <source>
        <dbReference type="Google" id="ProtNLM"/>
    </source>
</evidence>
<gene>
    <name evidence="3" type="ORF">CVO96_17825</name>
</gene>
<dbReference type="Proteomes" id="UP000236379">
    <property type="component" value="Unassembled WGS sequence"/>
</dbReference>
<sequence length="276" mass="31075">MKLLAALRDADLDRLMGMLGPVWAYNDPKQLFTRLRPFFDHAPADAVNLQTPDAEFMDWVQRRAQEGRHGGTVKANTVRARISALHRLYDHLIEEGLLQTNPLRGVERPPEERKDSPPPAQGDIARLLIHARDDRELHAALQLIYHHAMQVDELLRLTWDTLDPGTGELLRKHTLTRLDDDALHALELWRATQGGNLAAGHRRIFSYGDVFKLRTKIFQLSRRANVPMMPPSELRRASLRDFPHTARSAGFADGGDGFQAAVRLAQGVAGTLDSKD</sequence>
<dbReference type="InterPro" id="IPR010998">
    <property type="entry name" value="Integrase_recombinase_N"/>
</dbReference>
<evidence type="ECO:0000256" key="2">
    <source>
        <dbReference type="SAM" id="MobiDB-lite"/>
    </source>
</evidence>
<organism evidence="3 4">
    <name type="scientific">Deinococcus koreensis</name>
    <dbReference type="NCBI Taxonomy" id="2054903"/>
    <lineage>
        <taxon>Bacteria</taxon>
        <taxon>Thermotogati</taxon>
        <taxon>Deinococcota</taxon>
        <taxon>Deinococci</taxon>
        <taxon>Deinococcales</taxon>
        <taxon>Deinococcaceae</taxon>
        <taxon>Deinococcus</taxon>
    </lineage>
</organism>
<dbReference type="Gene3D" id="1.10.150.130">
    <property type="match status" value="1"/>
</dbReference>
<keyword evidence="1" id="KW-0238">DNA-binding</keyword>
<evidence type="ECO:0000313" key="3">
    <source>
        <dbReference type="EMBL" id="PNY79802.1"/>
    </source>
</evidence>
<evidence type="ECO:0000313" key="4">
    <source>
        <dbReference type="Proteomes" id="UP000236379"/>
    </source>
</evidence>
<protein>
    <recommendedName>
        <fullName evidence="5">Core-binding (CB) domain-containing protein</fullName>
    </recommendedName>
</protein>
<reference evidence="3 4" key="1">
    <citation type="submission" date="2018-01" db="EMBL/GenBank/DDBJ databases">
        <title>Deinococcus koreensis sp. nov., a radiation-resistant bacterium isolated from river water.</title>
        <authorList>
            <person name="Choi A."/>
        </authorList>
    </citation>
    <scope>NUCLEOTIDE SEQUENCE [LARGE SCALE GENOMIC DNA]</scope>
    <source>
        <strain evidence="3 4">SJW1-2</strain>
    </source>
</reference>
<proteinExistence type="predicted"/>
<accession>A0A2K3UTD5</accession>